<comment type="caution">
    <text evidence="7">The sequence shown here is derived from an EMBL/GenBank/DDBJ whole genome shotgun (WGS) entry which is preliminary data.</text>
</comment>
<dbReference type="FunFam" id="3.40.605.10:FF:000004">
    <property type="entry name" value="Aldehyde dehydrogenase"/>
    <property type="match status" value="1"/>
</dbReference>
<dbReference type="EMBL" id="JACYNN010000012">
    <property type="protein sequence ID" value="MBD8107835.1"/>
    <property type="molecule type" value="Genomic_DNA"/>
</dbReference>
<keyword evidence="9" id="KW-1185">Reference proteome</keyword>
<sequence length="438" mass="47828">MESKEKGALLEIFHRQKTLFLSGITRDNTFKKNQLGKLKNALLGHKEEIYRAMWADLGRSEAGVEQAEIAPLMNEINYAISHLDEWSVEKKVPTPPPLGNSESYITREGYGVNYIIGPFNYPLFLSVCPLIGAIVGGNTAIIKPSEATPAASAVIEKIINRTFEPDYIHVCQGAKEENEFLLTLPFNLIFFTGSPLVGKVVMAAAAKHLTPVLLEMGGKCPAIVLEDADPEVVVAELVASKMINSGQTCVAPDYLYIDRRFKPQIVSQLCTALNSRFGVAGSHGRIVSNAAYTRLEKILASSDGKIVWRGASDKAQRFFGAAIVDNVSFHDSTMQQELFGPIFPVLTFDSEQEIATLINTYHPQPLAAYVFSRDTDRARALIDTIPSGDAGINALLLHAASPYLPFGGVGVSGMGCYHGEYSYQAFTHPKSLRVKKTG</sequence>
<evidence type="ECO:0000259" key="5">
    <source>
        <dbReference type="Pfam" id="PF00171"/>
    </source>
</evidence>
<dbReference type="PIRSF" id="PIRSF036492">
    <property type="entry name" value="ALDH"/>
    <property type="match status" value="1"/>
</dbReference>
<evidence type="ECO:0000256" key="2">
    <source>
        <dbReference type="ARBA" id="ARBA00023002"/>
    </source>
</evidence>
<dbReference type="PANTHER" id="PTHR43570">
    <property type="entry name" value="ALDEHYDE DEHYDROGENASE"/>
    <property type="match status" value="1"/>
</dbReference>
<evidence type="ECO:0000256" key="1">
    <source>
        <dbReference type="ARBA" id="ARBA00009986"/>
    </source>
</evidence>
<dbReference type="InterPro" id="IPR012394">
    <property type="entry name" value="Aldehyde_DH_NAD(P)"/>
</dbReference>
<dbReference type="SUPFAM" id="SSF53720">
    <property type="entry name" value="ALDH-like"/>
    <property type="match status" value="1"/>
</dbReference>
<dbReference type="RefSeq" id="WP_137268979.1">
    <property type="nucleotide sequence ID" value="NZ_CP101613.1"/>
</dbReference>
<protein>
    <recommendedName>
        <fullName evidence="3">Aldehyde dehydrogenase</fullName>
    </recommendedName>
</protein>
<dbReference type="GO" id="GO:0005737">
    <property type="term" value="C:cytoplasm"/>
    <property type="evidence" value="ECO:0007669"/>
    <property type="project" value="TreeGrafter"/>
</dbReference>
<name>A0A4U3FFD2_9GAMM</name>
<reference evidence="7 8" key="1">
    <citation type="journal article" date="2019" name="Sci. Rep.">
        <title>Differences in resource use lead to coexistence of seed-transmitted microbial populations.</title>
        <authorList>
            <person name="Torres-Cortes G."/>
            <person name="Garcia B.J."/>
            <person name="Compant S."/>
            <person name="Rezki S."/>
            <person name="Jones P."/>
            <person name="Preveaux A."/>
            <person name="Briand M."/>
            <person name="Roulet A."/>
            <person name="Bouchez O."/>
            <person name="Jacobson D."/>
            <person name="Barret M."/>
        </authorList>
    </citation>
    <scope>NUCLEOTIDE SEQUENCE [LARGE SCALE GENOMIC DNA]</scope>
    <source>
        <strain evidence="7 8">CFBP13511</strain>
    </source>
</reference>
<gene>
    <name evidence="7" type="ORF">EpCFBP13511_07155</name>
    <name evidence="6" type="ORF">IFT93_15650</name>
</gene>
<dbReference type="EMBL" id="QGAC01000005">
    <property type="protein sequence ID" value="TKJ92571.1"/>
    <property type="molecule type" value="Genomic_DNA"/>
</dbReference>
<dbReference type="InterPro" id="IPR016163">
    <property type="entry name" value="Ald_DH_C"/>
</dbReference>
<dbReference type="Gene3D" id="3.40.309.10">
    <property type="entry name" value="Aldehyde Dehydrogenase, Chain A, domain 2"/>
    <property type="match status" value="1"/>
</dbReference>
<feature type="active site" evidence="4">
    <location>
        <position position="215"/>
    </location>
</feature>
<dbReference type="Gene3D" id="3.40.605.10">
    <property type="entry name" value="Aldehyde Dehydrogenase, Chain A, domain 1"/>
    <property type="match status" value="1"/>
</dbReference>
<dbReference type="OrthoDB" id="9812625at2"/>
<dbReference type="CDD" id="cd07087">
    <property type="entry name" value="ALDH_F3-13-14_CALDH-like"/>
    <property type="match status" value="1"/>
</dbReference>
<organism evidence="7 8">
    <name type="scientific">Erwinia persicina</name>
    <dbReference type="NCBI Taxonomy" id="55211"/>
    <lineage>
        <taxon>Bacteria</taxon>
        <taxon>Pseudomonadati</taxon>
        <taxon>Pseudomonadota</taxon>
        <taxon>Gammaproteobacteria</taxon>
        <taxon>Enterobacterales</taxon>
        <taxon>Erwiniaceae</taxon>
        <taxon>Erwinia</taxon>
    </lineage>
</organism>
<dbReference type="Proteomes" id="UP000306393">
    <property type="component" value="Unassembled WGS sequence"/>
</dbReference>
<comment type="similarity">
    <text evidence="1 3">Belongs to the aldehyde dehydrogenase family.</text>
</comment>
<dbReference type="PANTHER" id="PTHR43570:SF16">
    <property type="entry name" value="ALDEHYDE DEHYDROGENASE TYPE III, ISOFORM Q"/>
    <property type="match status" value="1"/>
</dbReference>
<keyword evidence="2 3" id="KW-0560">Oxidoreductase</keyword>
<accession>A0A4U3FFD2</accession>
<evidence type="ECO:0000313" key="8">
    <source>
        <dbReference type="Proteomes" id="UP000306393"/>
    </source>
</evidence>
<evidence type="ECO:0000256" key="3">
    <source>
        <dbReference type="PIRNR" id="PIRNR036492"/>
    </source>
</evidence>
<dbReference type="GO" id="GO:0004029">
    <property type="term" value="F:aldehyde dehydrogenase (NAD+) activity"/>
    <property type="evidence" value="ECO:0007669"/>
    <property type="project" value="TreeGrafter"/>
</dbReference>
<evidence type="ECO:0000256" key="4">
    <source>
        <dbReference type="PIRSR" id="PIRSR036492-1"/>
    </source>
</evidence>
<dbReference type="Pfam" id="PF00171">
    <property type="entry name" value="Aldedh"/>
    <property type="match status" value="1"/>
</dbReference>
<dbReference type="GO" id="GO:0006081">
    <property type="term" value="P:aldehyde metabolic process"/>
    <property type="evidence" value="ECO:0007669"/>
    <property type="project" value="InterPro"/>
</dbReference>
<dbReference type="InterPro" id="IPR015590">
    <property type="entry name" value="Aldehyde_DH_dom"/>
</dbReference>
<dbReference type="InterPro" id="IPR016161">
    <property type="entry name" value="Ald_DH/histidinol_DH"/>
</dbReference>
<reference evidence="6 9" key="2">
    <citation type="journal article" date="2020" name="FEMS Microbiol. Ecol.">
        <title>Temporal dynamics of bacterial communities during seed development and maturation.</title>
        <authorList>
            <person name="Chesneau G."/>
            <person name="Torres-Cortes G."/>
            <person name="Briand M."/>
            <person name="Darrasse A."/>
            <person name="Preveaux A."/>
            <person name="Marais C."/>
            <person name="Jacques M.A."/>
            <person name="Shade A."/>
            <person name="Barret M."/>
        </authorList>
    </citation>
    <scope>NUCLEOTIDE SEQUENCE [LARGE SCALE GENOMIC DNA]</scope>
    <source>
        <strain evidence="6 9">CFBP13732</strain>
    </source>
</reference>
<evidence type="ECO:0000313" key="9">
    <source>
        <dbReference type="Proteomes" id="UP000661012"/>
    </source>
</evidence>
<dbReference type="InterPro" id="IPR054920">
    <property type="entry name" value="BenzalDHMdlD"/>
</dbReference>
<dbReference type="InterPro" id="IPR016162">
    <property type="entry name" value="Ald_DH_N"/>
</dbReference>
<dbReference type="NCBIfam" id="NF045701">
    <property type="entry name" value="BenzalDHMdlD"/>
    <property type="match status" value="1"/>
</dbReference>
<dbReference type="AlphaFoldDB" id="A0A4U3FFD2"/>
<feature type="domain" description="Aldehyde dehydrogenase" evidence="5">
    <location>
        <begin position="32"/>
        <end position="431"/>
    </location>
</feature>
<evidence type="ECO:0000313" key="7">
    <source>
        <dbReference type="EMBL" id="TKJ92571.1"/>
    </source>
</evidence>
<dbReference type="Proteomes" id="UP000661012">
    <property type="component" value="Unassembled WGS sequence"/>
</dbReference>
<dbReference type="STRING" id="1219360.GCA_001571305_01620"/>
<feature type="active site" evidence="4">
    <location>
        <position position="249"/>
    </location>
</feature>
<evidence type="ECO:0000313" key="6">
    <source>
        <dbReference type="EMBL" id="MBD8107835.1"/>
    </source>
</evidence>
<proteinExistence type="inferred from homology"/>